<dbReference type="InterPro" id="IPR032620">
    <property type="entry name" value="DUF4882"/>
</dbReference>
<feature type="chain" id="PRO_5004135371" description="DUF4882 domain-containing protein" evidence="1">
    <location>
        <begin position="22"/>
        <end position="259"/>
    </location>
</feature>
<comment type="caution">
    <text evidence="2">The sequence shown here is derived from an EMBL/GenBank/DDBJ whole genome shotgun (WGS) entry which is preliminary data.</text>
</comment>
<dbReference type="PATRIC" id="fig|1217656.3.peg.1915"/>
<gene>
    <name evidence="2" type="ORF">F964_01959</name>
</gene>
<name>N8WYN1_ACIGI</name>
<evidence type="ECO:0000313" key="2">
    <source>
        <dbReference type="EMBL" id="ENV17257.1"/>
    </source>
</evidence>
<keyword evidence="1" id="KW-0732">Signal</keyword>
<keyword evidence="3" id="KW-1185">Reference proteome</keyword>
<feature type="signal peptide" evidence="1">
    <location>
        <begin position="1"/>
        <end position="21"/>
    </location>
</feature>
<proteinExistence type="predicted"/>
<dbReference type="eggNOG" id="ENOG5031R4Y">
    <property type="taxonomic scope" value="Bacteria"/>
</dbReference>
<protein>
    <recommendedName>
        <fullName evidence="4">DUF4882 domain-containing protein</fullName>
    </recommendedName>
</protein>
<dbReference type="EMBL" id="APPJ01000010">
    <property type="protein sequence ID" value="ENV17257.1"/>
    <property type="molecule type" value="Genomic_DNA"/>
</dbReference>
<dbReference type="Proteomes" id="UP000013148">
    <property type="component" value="Unassembled WGS sequence"/>
</dbReference>
<dbReference type="RefSeq" id="WP_004819639.1">
    <property type="nucleotide sequence ID" value="NZ_KB849456.1"/>
</dbReference>
<dbReference type="Pfam" id="PF16223">
    <property type="entry name" value="DUF4882"/>
    <property type="match status" value="1"/>
</dbReference>
<sequence>MKKLKLAVLLSLSIISTQGFALCRYDLEGFLPEPANPAAQKFPTASGQKLSYKILNTTNQLVYSANHSSLKMMNDAIIEGGLTLPQSGIVGFELNTDVIPTQLTNTRSDAKSFGILLQDKNKNVHSILVIYNNSSSLTDQDNLKNMVLILVMSTDPDTKEVKGLYSYIKPIERVSQQNIGIYLNQNSTQIGLIVNKNNLGYIATLLSKPKDFSIVSEAAFAGFEANSPYLNKTMSLEFVTDKSKFKNTYPTGTKDICGN</sequence>
<accession>N8WYN1</accession>
<dbReference type="HOGENOM" id="CLU_076283_1_0_6"/>
<evidence type="ECO:0008006" key="4">
    <source>
        <dbReference type="Google" id="ProtNLM"/>
    </source>
</evidence>
<organism evidence="2 3">
    <name type="scientific">Acinetobacter guillouiae NIPH 991</name>
    <dbReference type="NCBI Taxonomy" id="1217656"/>
    <lineage>
        <taxon>Bacteria</taxon>
        <taxon>Pseudomonadati</taxon>
        <taxon>Pseudomonadota</taxon>
        <taxon>Gammaproteobacteria</taxon>
        <taxon>Moraxellales</taxon>
        <taxon>Moraxellaceae</taxon>
        <taxon>Acinetobacter</taxon>
    </lineage>
</organism>
<evidence type="ECO:0000313" key="3">
    <source>
        <dbReference type="Proteomes" id="UP000013148"/>
    </source>
</evidence>
<dbReference type="AlphaFoldDB" id="N8WYN1"/>
<reference evidence="2 3" key="1">
    <citation type="submission" date="2013-02" db="EMBL/GenBank/DDBJ databases">
        <title>The Genome Sequence of Acinetobacter guillouiae NIPH 991.</title>
        <authorList>
            <consortium name="The Broad Institute Genome Sequencing Platform"/>
            <consortium name="The Broad Institute Genome Sequencing Center for Infectious Disease"/>
            <person name="Cerqueira G."/>
            <person name="Feldgarden M."/>
            <person name="Courvalin P."/>
            <person name="Perichon B."/>
            <person name="Grillot-Courvalin C."/>
            <person name="Clermont D."/>
            <person name="Rocha E."/>
            <person name="Yoon E.-J."/>
            <person name="Nemec A."/>
            <person name="Walker B."/>
            <person name="Young S.K."/>
            <person name="Zeng Q."/>
            <person name="Gargeya S."/>
            <person name="Fitzgerald M."/>
            <person name="Haas B."/>
            <person name="Abouelleil A."/>
            <person name="Alvarado L."/>
            <person name="Arachchi H.M."/>
            <person name="Berlin A.M."/>
            <person name="Chapman S.B."/>
            <person name="Dewar J."/>
            <person name="Goldberg J."/>
            <person name="Griggs A."/>
            <person name="Gujja S."/>
            <person name="Hansen M."/>
            <person name="Howarth C."/>
            <person name="Imamovic A."/>
            <person name="Larimer J."/>
            <person name="McCowan C."/>
            <person name="Murphy C."/>
            <person name="Neiman D."/>
            <person name="Pearson M."/>
            <person name="Priest M."/>
            <person name="Roberts A."/>
            <person name="Saif S."/>
            <person name="Shea T."/>
            <person name="Sisk P."/>
            <person name="Sykes S."/>
            <person name="Wortman J."/>
            <person name="Nusbaum C."/>
            <person name="Birren B."/>
        </authorList>
    </citation>
    <scope>NUCLEOTIDE SEQUENCE [LARGE SCALE GENOMIC DNA]</scope>
    <source>
        <strain evidence="2 3">NIPH 991</strain>
    </source>
</reference>
<evidence type="ECO:0000256" key="1">
    <source>
        <dbReference type="SAM" id="SignalP"/>
    </source>
</evidence>